<dbReference type="PANTHER" id="PTHR13318">
    <property type="entry name" value="PARTNER OF PAIRED, ISOFORM B-RELATED"/>
    <property type="match status" value="1"/>
</dbReference>
<dbReference type="EMBL" id="KN831768">
    <property type="protein sequence ID" value="KIM49781.1"/>
    <property type="molecule type" value="Genomic_DNA"/>
</dbReference>
<dbReference type="GO" id="GO:0019005">
    <property type="term" value="C:SCF ubiquitin ligase complex"/>
    <property type="evidence" value="ECO:0007669"/>
    <property type="project" value="TreeGrafter"/>
</dbReference>
<reference evidence="4" key="2">
    <citation type="submission" date="2015-01" db="EMBL/GenBank/DDBJ databases">
        <title>Evolutionary Origins and Diversification of the Mycorrhizal Mutualists.</title>
        <authorList>
            <consortium name="DOE Joint Genome Institute"/>
            <consortium name="Mycorrhizal Genomics Consortium"/>
            <person name="Kohler A."/>
            <person name="Kuo A."/>
            <person name="Nagy L.G."/>
            <person name="Floudas D."/>
            <person name="Copeland A."/>
            <person name="Barry K.W."/>
            <person name="Cichocki N."/>
            <person name="Veneault-Fourrey C."/>
            <person name="LaButti K."/>
            <person name="Lindquist E.A."/>
            <person name="Lipzen A."/>
            <person name="Lundell T."/>
            <person name="Morin E."/>
            <person name="Murat C."/>
            <person name="Riley R."/>
            <person name="Ohm R."/>
            <person name="Sun H."/>
            <person name="Tunlid A."/>
            <person name="Henrissat B."/>
            <person name="Grigoriev I.V."/>
            <person name="Hibbett D.S."/>
            <person name="Martin F."/>
        </authorList>
    </citation>
    <scope>NUCLEOTIDE SEQUENCE [LARGE SCALE GENOMIC DNA]</scope>
    <source>
        <strain evidence="4">h7</strain>
    </source>
</reference>
<evidence type="ECO:0000313" key="4">
    <source>
        <dbReference type="Proteomes" id="UP000053424"/>
    </source>
</evidence>
<dbReference type="STRING" id="686832.A0A0C3D0Y6"/>
<name>A0A0C3D0Y6_HEBCY</name>
<dbReference type="Gene3D" id="3.80.10.10">
    <property type="entry name" value="Ribonuclease Inhibitor"/>
    <property type="match status" value="1"/>
</dbReference>
<dbReference type="InterPro" id="IPR056451">
    <property type="entry name" value="Znf_Tbcl_Rhp7"/>
</dbReference>
<dbReference type="Pfam" id="PF23550">
    <property type="entry name" value="zf_Tbcl_Rhp7"/>
    <property type="match status" value="1"/>
</dbReference>
<reference evidence="3 4" key="1">
    <citation type="submission" date="2014-04" db="EMBL/GenBank/DDBJ databases">
        <authorList>
            <consortium name="DOE Joint Genome Institute"/>
            <person name="Kuo A."/>
            <person name="Gay G."/>
            <person name="Dore J."/>
            <person name="Kohler A."/>
            <person name="Nagy L.G."/>
            <person name="Floudas D."/>
            <person name="Copeland A."/>
            <person name="Barry K.W."/>
            <person name="Cichocki N."/>
            <person name="Veneault-Fourrey C."/>
            <person name="LaButti K."/>
            <person name="Lindquist E.A."/>
            <person name="Lipzen A."/>
            <person name="Lundell T."/>
            <person name="Morin E."/>
            <person name="Murat C."/>
            <person name="Sun H."/>
            <person name="Tunlid A."/>
            <person name="Henrissat B."/>
            <person name="Grigoriev I.V."/>
            <person name="Hibbett D.S."/>
            <person name="Martin F."/>
            <person name="Nordberg H.P."/>
            <person name="Cantor M.N."/>
            <person name="Hua S.X."/>
        </authorList>
    </citation>
    <scope>NUCLEOTIDE SEQUENCE [LARGE SCALE GENOMIC DNA]</scope>
    <source>
        <strain evidence="4">h7</strain>
    </source>
</reference>
<feature type="compositionally biased region" description="Acidic residues" evidence="1">
    <location>
        <begin position="19"/>
        <end position="28"/>
    </location>
</feature>
<dbReference type="AlphaFoldDB" id="A0A0C3D0Y6"/>
<organism evidence="3 4">
    <name type="scientific">Hebeloma cylindrosporum</name>
    <dbReference type="NCBI Taxonomy" id="76867"/>
    <lineage>
        <taxon>Eukaryota</taxon>
        <taxon>Fungi</taxon>
        <taxon>Dikarya</taxon>
        <taxon>Basidiomycota</taxon>
        <taxon>Agaricomycotina</taxon>
        <taxon>Agaricomycetes</taxon>
        <taxon>Agaricomycetidae</taxon>
        <taxon>Agaricales</taxon>
        <taxon>Agaricineae</taxon>
        <taxon>Hymenogastraceae</taxon>
        <taxon>Hebeloma</taxon>
    </lineage>
</organism>
<accession>A0A0C3D0Y6</accession>
<sequence length="607" mass="67313">MAVHLKSLTTVQASGFASDDLDEPEGDGAEVGAVDVDGQEKEKPSKKRKLTKAAEAKLKAQERKKAGKKGSGDDDDGDEDAYTALSKSLYTSGGSKPPIGSFENCAVCGKQFTVTKYTMAANSTPGFLCHQCAKAGGDNPFKKPAVPKKRKAPAEKRKVATFEERRFPTLVSICIQLVTKHINDIDVLGDIGSMNVEAISKALSKNRSLTTENVHLFYNPANASLTLFDVTNLPSPALETLAYHNANLTSLRLDFCGHLDDTAFKVFSTGLPLLQRIELLGPFLVRPAGWQEFFKAHTNLQGFLVTQSPRFDEACMKSLATHCSGIKELRLKEIGKLGDPFLLDIHRFKNGLWYLDLSEPSHSCSEKAVIALLRAVGRDLTHLNLSKHDELTNHFLDEGLRPHVSKLESLTISHLPELTDAGVGEFFINWTNNPPLLSLDMSRNSELGTQALAAALKHSGKRLENLNINGWKDTDDDSLKMIGLVAFELKRLDVGWCRMVDDFLVQCWLEGELKRGSRTGGCRNLEEIKVWGCNKVSHTCPRKVRYYYSPSPSSTASLKNHNIARRAYPSSVLNRRLRDNIIIGRYSWRIIYLSWSSVLNIPDLDVE</sequence>
<dbReference type="OrthoDB" id="421226at2759"/>
<proteinExistence type="predicted"/>
<evidence type="ECO:0000259" key="2">
    <source>
        <dbReference type="Pfam" id="PF23550"/>
    </source>
</evidence>
<dbReference type="GO" id="GO:0031146">
    <property type="term" value="P:SCF-dependent proteasomal ubiquitin-dependent protein catabolic process"/>
    <property type="evidence" value="ECO:0007669"/>
    <property type="project" value="TreeGrafter"/>
</dbReference>
<dbReference type="SUPFAM" id="SSF52047">
    <property type="entry name" value="RNI-like"/>
    <property type="match status" value="1"/>
</dbReference>
<feature type="domain" description="DNA repair protein rhp7 treble clef" evidence="2">
    <location>
        <begin position="99"/>
        <end position="137"/>
    </location>
</feature>
<dbReference type="HOGENOM" id="CLU_006598_2_0_1"/>
<keyword evidence="4" id="KW-1185">Reference proteome</keyword>
<dbReference type="Proteomes" id="UP000053424">
    <property type="component" value="Unassembled WGS sequence"/>
</dbReference>
<feature type="compositionally biased region" description="Basic and acidic residues" evidence="1">
    <location>
        <begin position="52"/>
        <end position="64"/>
    </location>
</feature>
<evidence type="ECO:0000313" key="3">
    <source>
        <dbReference type="EMBL" id="KIM49781.1"/>
    </source>
</evidence>
<protein>
    <recommendedName>
        <fullName evidence="2">DNA repair protein rhp7 treble clef domain-containing protein</fullName>
    </recommendedName>
</protein>
<dbReference type="InterPro" id="IPR032675">
    <property type="entry name" value="LRR_dom_sf"/>
</dbReference>
<gene>
    <name evidence="3" type="ORF">M413DRAFT_408092</name>
</gene>
<feature type="region of interest" description="Disordered" evidence="1">
    <location>
        <begin position="1"/>
        <end position="80"/>
    </location>
</feature>
<evidence type="ECO:0000256" key="1">
    <source>
        <dbReference type="SAM" id="MobiDB-lite"/>
    </source>
</evidence>